<proteinExistence type="predicted"/>
<protein>
    <submittedName>
        <fullName evidence="2">Aldo/keto reductase</fullName>
    </submittedName>
</protein>
<dbReference type="Pfam" id="PF00248">
    <property type="entry name" value="Aldo_ket_red"/>
    <property type="match status" value="1"/>
</dbReference>
<evidence type="ECO:0000313" key="2">
    <source>
        <dbReference type="EMBL" id="NKX54785.1"/>
    </source>
</evidence>
<comment type="caution">
    <text evidence="2">The sequence shown here is derived from an EMBL/GenBank/DDBJ whole genome shotgun (WGS) entry which is preliminary data.</text>
</comment>
<keyword evidence="3" id="KW-1185">Reference proteome</keyword>
<dbReference type="PANTHER" id="PTHR43312">
    <property type="entry name" value="D-THREO-ALDOSE 1-DEHYDROGENASE"/>
    <property type="match status" value="1"/>
</dbReference>
<dbReference type="AlphaFoldDB" id="A0A7X6K658"/>
<dbReference type="SUPFAM" id="SSF51430">
    <property type="entry name" value="NAD(P)-linked oxidoreductase"/>
    <property type="match status" value="1"/>
</dbReference>
<dbReference type="Gene3D" id="3.20.20.100">
    <property type="entry name" value="NADP-dependent oxidoreductase domain"/>
    <property type="match status" value="1"/>
</dbReference>
<feature type="domain" description="NADP-dependent oxidoreductase" evidence="1">
    <location>
        <begin position="16"/>
        <end position="296"/>
    </location>
</feature>
<reference evidence="2 3" key="1">
    <citation type="submission" date="2020-04" db="EMBL/GenBank/DDBJ databases">
        <title>Arthrobacter sp. nov.</title>
        <authorList>
            <person name="Liu S."/>
        </authorList>
    </citation>
    <scope>NUCLEOTIDE SEQUENCE [LARGE SCALE GENOMIC DNA]</scope>
    <source>
        <strain evidence="2 3">E918</strain>
    </source>
</reference>
<dbReference type="InterPro" id="IPR023210">
    <property type="entry name" value="NADP_OxRdtase_dom"/>
</dbReference>
<dbReference type="RefSeq" id="WP_168486124.1">
    <property type="nucleotide sequence ID" value="NZ_JAAZSQ010000007.1"/>
</dbReference>
<dbReference type="EMBL" id="JAAZSQ010000007">
    <property type="protein sequence ID" value="NKX54785.1"/>
    <property type="molecule type" value="Genomic_DNA"/>
</dbReference>
<name>A0A7X6K658_9MICC</name>
<dbReference type="PANTHER" id="PTHR43312:SF1">
    <property type="entry name" value="NADP-DEPENDENT OXIDOREDUCTASE DOMAIN-CONTAINING PROTEIN"/>
    <property type="match status" value="1"/>
</dbReference>
<organism evidence="2 3">
    <name type="scientific">Arthrobacter mobilis</name>
    <dbReference type="NCBI Taxonomy" id="2724944"/>
    <lineage>
        <taxon>Bacteria</taxon>
        <taxon>Bacillati</taxon>
        <taxon>Actinomycetota</taxon>
        <taxon>Actinomycetes</taxon>
        <taxon>Micrococcales</taxon>
        <taxon>Micrococcaceae</taxon>
        <taxon>Arthrobacter</taxon>
    </lineage>
</organism>
<accession>A0A7X6K658</accession>
<sequence length="297" mass="32401">MKQRPLGNTGLLVSEISFGAGGYWGMKSFDEGKARRLVELALEGGVNLFDTGPNYSGGNAEARLGRILKGRTGQVTVSTKVGTQLVGGRHVKDFSPQGIEQSVLTSLRRLQLDHIPLLHFHGFPNPADAAIETVLKLKDRGLVGHLGVSTGNAGARKVLDAGVFDSLMIEYNIINRTTPARLIDAAHEAGMGVLIKSPLAQTLYSRDIFKLKAPSDVWYLLRAMRNHRSKFLAGRKYRFINDIEGMKGSEVALAYVLNNQHLTSAVVGTVNPDHLLANLRTADKELPADLVRQIESR</sequence>
<dbReference type="InterPro" id="IPR053135">
    <property type="entry name" value="AKR2_Oxidoreductase"/>
</dbReference>
<gene>
    <name evidence="2" type="ORF">HGG74_09585</name>
</gene>
<dbReference type="CDD" id="cd19095">
    <property type="entry name" value="AKR_PA4992-like"/>
    <property type="match status" value="1"/>
</dbReference>
<dbReference type="InterPro" id="IPR036812">
    <property type="entry name" value="NAD(P)_OxRdtase_dom_sf"/>
</dbReference>
<evidence type="ECO:0000313" key="3">
    <source>
        <dbReference type="Proteomes" id="UP000544090"/>
    </source>
</evidence>
<dbReference type="Proteomes" id="UP000544090">
    <property type="component" value="Unassembled WGS sequence"/>
</dbReference>
<evidence type="ECO:0000259" key="1">
    <source>
        <dbReference type="Pfam" id="PF00248"/>
    </source>
</evidence>